<reference evidence="7" key="1">
    <citation type="submission" date="2022-12" db="EMBL/GenBank/DDBJ databases">
        <title>Draft genome assemblies for two species of Escallonia (Escalloniales).</title>
        <authorList>
            <person name="Chanderbali A."/>
            <person name="Dervinis C."/>
            <person name="Anghel I."/>
            <person name="Soltis D."/>
            <person name="Soltis P."/>
            <person name="Zapata F."/>
        </authorList>
    </citation>
    <scope>NUCLEOTIDE SEQUENCE</scope>
    <source>
        <strain evidence="7">UCBG92.1500</strain>
        <tissue evidence="7">Leaf</tissue>
    </source>
</reference>
<dbReference type="GO" id="GO:0009626">
    <property type="term" value="P:plant-type hypersensitive response"/>
    <property type="evidence" value="ECO:0007669"/>
    <property type="project" value="UniProtKB-KW"/>
</dbReference>
<accession>A0AA88UCK1</accession>
<protein>
    <recommendedName>
        <fullName evidence="6">HMA domain-containing protein</fullName>
    </recommendedName>
</protein>
<sequence>MAKEEKKDKVVAVTTAVYKVNLHCPKCAHDIKRPLLRTQGVQSVDVKFDSSEVTVKGAIDPKKIHERLEKWSKRKVEILPQKIKIAEEKSVKEKGETKKEVIKTTTMKAYMHCDQCERDLQKKLLKHKGIHSAKTDTKAQIITIEGTIESEKLLTYMRERMHKHAEIIAPKELKKEEKKEKEVKVEVKSTVSTKIVELKEEKKVEAKTEGSVPYFVHYVYAPQLFSDENPNACSVM</sequence>
<keyword evidence="4" id="KW-0449">Lipoprotein</keyword>
<dbReference type="PANTHER" id="PTHR46195:SF12">
    <property type="entry name" value="HEAVY METAL-ASSOCIATED ISOPRENYLATED PLANT PROTEIN 4"/>
    <property type="match status" value="1"/>
</dbReference>
<dbReference type="EMBL" id="JAVXUO010001763">
    <property type="protein sequence ID" value="KAK2979380.1"/>
    <property type="molecule type" value="Genomic_DNA"/>
</dbReference>
<name>A0AA88UCK1_9ASTE</name>
<dbReference type="InterPro" id="IPR044577">
    <property type="entry name" value="HIPP4/7/8/17/18/19"/>
</dbReference>
<keyword evidence="8" id="KW-1185">Reference proteome</keyword>
<evidence type="ECO:0000256" key="2">
    <source>
        <dbReference type="ARBA" id="ARBA00022481"/>
    </source>
</evidence>
<dbReference type="AlphaFoldDB" id="A0AA88UCK1"/>
<evidence type="ECO:0000256" key="4">
    <source>
        <dbReference type="ARBA" id="ARBA00023289"/>
    </source>
</evidence>
<evidence type="ECO:0000256" key="3">
    <source>
        <dbReference type="ARBA" id="ARBA00022723"/>
    </source>
</evidence>
<evidence type="ECO:0000313" key="8">
    <source>
        <dbReference type="Proteomes" id="UP001187471"/>
    </source>
</evidence>
<feature type="domain" description="HMA" evidence="6">
    <location>
        <begin position="102"/>
        <end position="166"/>
    </location>
</feature>
<dbReference type="GO" id="GO:0016020">
    <property type="term" value="C:membrane"/>
    <property type="evidence" value="ECO:0007669"/>
    <property type="project" value="UniProtKB-SubCell"/>
</dbReference>
<comment type="similarity">
    <text evidence="5">Belongs to the HIPP family.</text>
</comment>
<organism evidence="7 8">
    <name type="scientific">Escallonia rubra</name>
    <dbReference type="NCBI Taxonomy" id="112253"/>
    <lineage>
        <taxon>Eukaryota</taxon>
        <taxon>Viridiplantae</taxon>
        <taxon>Streptophyta</taxon>
        <taxon>Embryophyta</taxon>
        <taxon>Tracheophyta</taxon>
        <taxon>Spermatophyta</taxon>
        <taxon>Magnoliopsida</taxon>
        <taxon>eudicotyledons</taxon>
        <taxon>Gunneridae</taxon>
        <taxon>Pentapetalae</taxon>
        <taxon>asterids</taxon>
        <taxon>campanulids</taxon>
        <taxon>Escalloniales</taxon>
        <taxon>Escalloniaceae</taxon>
        <taxon>Escallonia</taxon>
    </lineage>
</organism>
<dbReference type="InterPro" id="IPR006121">
    <property type="entry name" value="HMA_dom"/>
</dbReference>
<evidence type="ECO:0000313" key="7">
    <source>
        <dbReference type="EMBL" id="KAK2979380.1"/>
    </source>
</evidence>
<feature type="domain" description="HMA" evidence="6">
    <location>
        <begin position="13"/>
        <end position="76"/>
    </location>
</feature>
<dbReference type="Proteomes" id="UP001187471">
    <property type="component" value="Unassembled WGS sequence"/>
</dbReference>
<keyword evidence="4" id="KW-0636">Prenylation</keyword>
<evidence type="ECO:0000256" key="5">
    <source>
        <dbReference type="ARBA" id="ARBA00024045"/>
    </source>
</evidence>
<comment type="subcellular location">
    <subcellularLocation>
        <location evidence="1">Membrane</location>
        <topology evidence="1">Peripheral membrane protein</topology>
    </subcellularLocation>
</comment>
<keyword evidence="2" id="KW-0488">Methylation</keyword>
<dbReference type="PROSITE" id="PS50846">
    <property type="entry name" value="HMA_2"/>
    <property type="match status" value="2"/>
</dbReference>
<dbReference type="InterPro" id="IPR036163">
    <property type="entry name" value="HMA_dom_sf"/>
</dbReference>
<gene>
    <name evidence="7" type="ORF">RJ640_025753</name>
</gene>
<dbReference type="SUPFAM" id="SSF55008">
    <property type="entry name" value="HMA, heavy metal-associated domain"/>
    <property type="match status" value="2"/>
</dbReference>
<evidence type="ECO:0000259" key="6">
    <source>
        <dbReference type="PROSITE" id="PS50846"/>
    </source>
</evidence>
<proteinExistence type="inferred from homology"/>
<dbReference type="Gene3D" id="3.30.70.100">
    <property type="match status" value="2"/>
</dbReference>
<dbReference type="GO" id="GO:0046872">
    <property type="term" value="F:metal ion binding"/>
    <property type="evidence" value="ECO:0007669"/>
    <property type="project" value="UniProtKB-KW"/>
</dbReference>
<keyword evidence="3" id="KW-0479">Metal-binding</keyword>
<dbReference type="Pfam" id="PF00403">
    <property type="entry name" value="HMA"/>
    <property type="match status" value="2"/>
</dbReference>
<evidence type="ECO:0000256" key="1">
    <source>
        <dbReference type="ARBA" id="ARBA00004170"/>
    </source>
</evidence>
<comment type="caution">
    <text evidence="7">The sequence shown here is derived from an EMBL/GenBank/DDBJ whole genome shotgun (WGS) entry which is preliminary data.</text>
</comment>
<dbReference type="CDD" id="cd00371">
    <property type="entry name" value="HMA"/>
    <property type="match status" value="2"/>
</dbReference>
<dbReference type="PANTHER" id="PTHR46195">
    <property type="entry name" value="HEAVY METAL-ASSOCIATED ISOPRENYLATED PLANT PROTEIN 7"/>
    <property type="match status" value="1"/>
</dbReference>